<dbReference type="AlphaFoldDB" id="A0AAD3DV04"/>
<dbReference type="InterPro" id="IPR051091">
    <property type="entry name" value="O-Glucosyltr/Glycosyltrsf_90"/>
</dbReference>
<dbReference type="Pfam" id="PF05686">
    <property type="entry name" value="Glyco_transf_90"/>
    <property type="match status" value="1"/>
</dbReference>
<proteinExistence type="inferred from homology"/>
<reference evidence="5 6" key="1">
    <citation type="journal article" date="2021" name="Sci. Rep.">
        <title>Genome sequencing of the multicellular alga Astrephomene provides insights into convergent evolution of germ-soma differentiation.</title>
        <authorList>
            <person name="Yamashita S."/>
            <person name="Yamamoto K."/>
            <person name="Matsuzaki R."/>
            <person name="Suzuki S."/>
            <person name="Yamaguchi H."/>
            <person name="Hirooka S."/>
            <person name="Minakuchi Y."/>
            <person name="Miyagishima S."/>
            <person name="Kawachi M."/>
            <person name="Toyoda A."/>
            <person name="Nozaki H."/>
        </authorList>
    </citation>
    <scope>NUCLEOTIDE SEQUENCE [LARGE SCALE GENOMIC DNA]</scope>
    <source>
        <strain evidence="5 6">NIES-4017</strain>
    </source>
</reference>
<feature type="chain" id="PRO_5041919173" description="Glycosyl transferase CAP10 domain-containing protein" evidence="3">
    <location>
        <begin position="24"/>
        <end position="487"/>
    </location>
</feature>
<dbReference type="GO" id="GO:0016740">
    <property type="term" value="F:transferase activity"/>
    <property type="evidence" value="ECO:0007669"/>
    <property type="project" value="UniProtKB-KW"/>
</dbReference>
<feature type="domain" description="Glycosyl transferase CAP10" evidence="4">
    <location>
        <begin position="145"/>
        <end position="406"/>
    </location>
</feature>
<dbReference type="PANTHER" id="PTHR12203">
    <property type="entry name" value="KDEL LYS-ASP-GLU-LEU CONTAINING - RELATED"/>
    <property type="match status" value="1"/>
</dbReference>
<evidence type="ECO:0000256" key="1">
    <source>
        <dbReference type="ARBA" id="ARBA00010118"/>
    </source>
</evidence>
<evidence type="ECO:0000313" key="5">
    <source>
        <dbReference type="EMBL" id="GFR48600.1"/>
    </source>
</evidence>
<comment type="caution">
    <text evidence="5">The sequence shown here is derived from an EMBL/GenBank/DDBJ whole genome shotgun (WGS) entry which is preliminary data.</text>
</comment>
<dbReference type="SMART" id="SM00672">
    <property type="entry name" value="CAP10"/>
    <property type="match status" value="1"/>
</dbReference>
<dbReference type="PANTHER" id="PTHR12203:SF35">
    <property type="entry name" value="PROTEIN O-GLUCOSYLTRANSFERASE 1"/>
    <property type="match status" value="1"/>
</dbReference>
<dbReference type="InterPro" id="IPR006598">
    <property type="entry name" value="CAP10"/>
</dbReference>
<keyword evidence="6" id="KW-1185">Reference proteome</keyword>
<dbReference type="Proteomes" id="UP001054857">
    <property type="component" value="Unassembled WGS sequence"/>
</dbReference>
<comment type="similarity">
    <text evidence="1">Belongs to the glycosyltransferase 90 family.</text>
</comment>
<name>A0AAD3DV04_9CHLO</name>
<evidence type="ECO:0000256" key="3">
    <source>
        <dbReference type="SAM" id="SignalP"/>
    </source>
</evidence>
<evidence type="ECO:0000313" key="6">
    <source>
        <dbReference type="Proteomes" id="UP001054857"/>
    </source>
</evidence>
<protein>
    <recommendedName>
        <fullName evidence="4">Glycosyl transferase CAP10 domain-containing protein</fullName>
    </recommendedName>
</protein>
<keyword evidence="3" id="KW-0732">Signal</keyword>
<organism evidence="5 6">
    <name type="scientific">Astrephomene gubernaculifera</name>
    <dbReference type="NCBI Taxonomy" id="47775"/>
    <lineage>
        <taxon>Eukaryota</taxon>
        <taxon>Viridiplantae</taxon>
        <taxon>Chlorophyta</taxon>
        <taxon>core chlorophytes</taxon>
        <taxon>Chlorophyceae</taxon>
        <taxon>CS clade</taxon>
        <taxon>Chlamydomonadales</taxon>
        <taxon>Astrephomenaceae</taxon>
        <taxon>Astrephomene</taxon>
    </lineage>
</organism>
<sequence length="487" mass="55233">MAAMTRFQWLASVLLAAMRVGSAFLIKDQPRIGGSALDILTPSVGMPQVDQEEWATFLTENLDRDISPWQARAPLSPADILSQHQTLLNGTGRPDVFLLVLIYNNRIYYPNRTDVDNTEPPASISPHAAAFHRKVTSLLASGRRQLPNALFVYSFEDNQPRFCSPSSQYCRRVPLISQVKTLGEPDGDDLDILVPQWLYTPSQLYMHPWHLKKDLAFFRGEPFCSSYWWDRYRCHDACPRTALAQLAARDMAAGNASVLDVGLLRGVERERGADGQPLTRFRCLKQDLPALQWVSLPEHSRYRWLLHLEGLTASSRLSQLMLVNSVVVLQRQPFVEYFYRSLKPHVHYVPFWNATDEWFMADIYDVIGELRRWDASDPRAIQRIIREAQNFALKFTLPAARLQYLRDALTAYRELFPSMDSFLEEYVAGLRQRGFRIDEEKEVLRAATAAAVAASGTVVRSSGGGGGARRAGHRRRIVVTAAAGKRR</sequence>
<gene>
    <name evidence="5" type="ORF">Agub_g10504</name>
</gene>
<accession>A0AAD3DV04</accession>
<feature type="signal peptide" evidence="3">
    <location>
        <begin position="1"/>
        <end position="23"/>
    </location>
</feature>
<keyword evidence="2" id="KW-0808">Transferase</keyword>
<dbReference type="EMBL" id="BMAR01000024">
    <property type="protein sequence ID" value="GFR48600.1"/>
    <property type="molecule type" value="Genomic_DNA"/>
</dbReference>
<evidence type="ECO:0000256" key="2">
    <source>
        <dbReference type="ARBA" id="ARBA00022679"/>
    </source>
</evidence>
<evidence type="ECO:0000259" key="4">
    <source>
        <dbReference type="SMART" id="SM00672"/>
    </source>
</evidence>